<sequence length="304" mass="31548">MTVLVTGSRGTIGSTLVSLLRAAGTPVRAASAAPEKLDLPPDVETVRLDLDDPATFPAALAGARQVFLYANPAHIDAFLADAKAAGVEHIVLLSSSSVLYAGAEDNPIARHHLAVEQALKASDIDATLLRPGAFAGNAAGWAWSIKSTGTVALPYPGTQASPIHEADVADAAYAVLAEPRLRGAAYHLTGPESLTATEQIAALAAATGREIAVETVSPEAWKESMAAYMDAQIADALLAYFASYDGRPDHVTRGVEELTAHPSRTFAAWAAENAESFRPSPSRTPPRPVQIRGSGPASNGILAS</sequence>
<dbReference type="PANTHER" id="PTHR43162:SF1">
    <property type="entry name" value="PRESTALK A DIFFERENTIATION PROTEIN A"/>
    <property type="match status" value="1"/>
</dbReference>
<dbReference type="InterPro" id="IPR036291">
    <property type="entry name" value="NAD(P)-bd_dom_sf"/>
</dbReference>
<dbReference type="InterPro" id="IPR051604">
    <property type="entry name" value="Ergot_Alk_Oxidoreductase"/>
</dbReference>
<dbReference type="Pfam" id="PF13460">
    <property type="entry name" value="NAD_binding_10"/>
    <property type="match status" value="1"/>
</dbReference>
<proteinExistence type="predicted"/>
<evidence type="ECO:0000259" key="2">
    <source>
        <dbReference type="Pfam" id="PF13460"/>
    </source>
</evidence>
<reference evidence="3" key="1">
    <citation type="submission" date="2022-10" db="EMBL/GenBank/DDBJ databases">
        <title>The complete genomes of actinobacterial strains from the NBC collection.</title>
        <authorList>
            <person name="Joergensen T.S."/>
            <person name="Alvarez Arevalo M."/>
            <person name="Sterndorff E.B."/>
            <person name="Faurdal D."/>
            <person name="Vuksanovic O."/>
            <person name="Mourched A.-S."/>
            <person name="Charusanti P."/>
            <person name="Shaw S."/>
            <person name="Blin K."/>
            <person name="Weber T."/>
        </authorList>
    </citation>
    <scope>NUCLEOTIDE SEQUENCE</scope>
    <source>
        <strain evidence="3">NBC_00668</strain>
    </source>
</reference>
<name>A0ABZ1XPG0_9ACTN</name>
<dbReference type="Proteomes" id="UP001432060">
    <property type="component" value="Chromosome"/>
</dbReference>
<evidence type="ECO:0000313" key="4">
    <source>
        <dbReference type="Proteomes" id="UP001432060"/>
    </source>
</evidence>
<accession>A0ABZ1XPG0</accession>
<feature type="domain" description="NAD(P)-binding" evidence="2">
    <location>
        <begin position="7"/>
        <end position="179"/>
    </location>
</feature>
<feature type="region of interest" description="Disordered" evidence="1">
    <location>
        <begin position="273"/>
        <end position="304"/>
    </location>
</feature>
<dbReference type="PANTHER" id="PTHR43162">
    <property type="match status" value="1"/>
</dbReference>
<evidence type="ECO:0000256" key="1">
    <source>
        <dbReference type="SAM" id="MobiDB-lite"/>
    </source>
</evidence>
<dbReference type="Gene3D" id="3.40.50.720">
    <property type="entry name" value="NAD(P)-binding Rossmann-like Domain"/>
    <property type="match status" value="1"/>
</dbReference>
<keyword evidence="4" id="KW-1185">Reference proteome</keyword>
<gene>
    <name evidence="3" type="ORF">OG515_21920</name>
</gene>
<dbReference type="InterPro" id="IPR016040">
    <property type="entry name" value="NAD(P)-bd_dom"/>
</dbReference>
<dbReference type="RefSeq" id="WP_329401164.1">
    <property type="nucleotide sequence ID" value="NZ_CP109019.1"/>
</dbReference>
<protein>
    <submittedName>
        <fullName evidence="3">NAD(P)H-binding protein</fullName>
    </submittedName>
</protein>
<dbReference type="SUPFAM" id="SSF51735">
    <property type="entry name" value="NAD(P)-binding Rossmann-fold domains"/>
    <property type="match status" value="1"/>
</dbReference>
<evidence type="ECO:0000313" key="3">
    <source>
        <dbReference type="EMBL" id="WUT84653.1"/>
    </source>
</evidence>
<dbReference type="EMBL" id="CP109019">
    <property type="protein sequence ID" value="WUT84653.1"/>
    <property type="molecule type" value="Genomic_DNA"/>
</dbReference>
<organism evidence="3 4">
    <name type="scientific">Streptomyces melanogenes</name>
    <dbReference type="NCBI Taxonomy" id="67326"/>
    <lineage>
        <taxon>Bacteria</taxon>
        <taxon>Bacillati</taxon>
        <taxon>Actinomycetota</taxon>
        <taxon>Actinomycetes</taxon>
        <taxon>Kitasatosporales</taxon>
        <taxon>Streptomycetaceae</taxon>
        <taxon>Streptomyces</taxon>
    </lineage>
</organism>